<dbReference type="PANTHER" id="PTHR10791:SF111">
    <property type="entry name" value="BIDIRECTIONAL SUGAR TRANSPORTER SWEET2"/>
    <property type="match status" value="1"/>
</dbReference>
<evidence type="ECO:0000256" key="7">
    <source>
        <dbReference type="ARBA" id="ARBA00022989"/>
    </source>
</evidence>
<dbReference type="InterPro" id="IPR004316">
    <property type="entry name" value="SWEET_rpt"/>
</dbReference>
<dbReference type="OMA" id="FACWISY"/>
<accession>A0A1J7HFG4</accession>
<keyword evidence="5 9" id="KW-0812">Transmembrane</keyword>
<evidence type="ECO:0000256" key="4">
    <source>
        <dbReference type="ARBA" id="ARBA00022597"/>
    </source>
</evidence>
<feature type="transmembrane region" description="Helical" evidence="9">
    <location>
        <begin position="45"/>
        <end position="66"/>
    </location>
</feature>
<evidence type="ECO:0000313" key="11">
    <source>
        <dbReference type="Proteomes" id="UP000188354"/>
    </source>
</evidence>
<evidence type="ECO:0000256" key="8">
    <source>
        <dbReference type="ARBA" id="ARBA00023136"/>
    </source>
</evidence>
<keyword evidence="7 9" id="KW-1133">Transmembrane helix</keyword>
<evidence type="ECO:0000256" key="5">
    <source>
        <dbReference type="ARBA" id="ARBA00022692"/>
    </source>
</evidence>
<dbReference type="FunFam" id="1.20.1280.290:FF:000002">
    <property type="entry name" value="Bidirectional sugar transporter SWEET"/>
    <property type="match status" value="1"/>
</dbReference>
<evidence type="ECO:0000256" key="3">
    <source>
        <dbReference type="ARBA" id="ARBA00022448"/>
    </source>
</evidence>
<dbReference type="Gene3D" id="1.20.1280.290">
    <property type="match status" value="1"/>
</dbReference>
<keyword evidence="8 9" id="KW-0472">Membrane</keyword>
<sequence>MQLELQKLVIQTKSVEFMPFHLSLSTFLMSTSFFLYGLLNDDPFIYTPNGIGTILAIVQLILYFYYENKSRADASAEPLVVSYT</sequence>
<dbReference type="GO" id="GO:0012505">
    <property type="term" value="C:endomembrane system"/>
    <property type="evidence" value="ECO:0007669"/>
    <property type="project" value="UniProtKB-SubCell"/>
</dbReference>
<evidence type="ECO:0008006" key="12">
    <source>
        <dbReference type="Google" id="ProtNLM"/>
    </source>
</evidence>
<dbReference type="Gramene" id="OIW11607">
    <property type="protein sequence ID" value="OIW11607"/>
    <property type="gene ID" value="TanjilG_15301"/>
</dbReference>
<keyword evidence="4" id="KW-0762">Sugar transport</keyword>
<evidence type="ECO:0000313" key="10">
    <source>
        <dbReference type="EMBL" id="OIW11607.1"/>
    </source>
</evidence>
<evidence type="ECO:0000256" key="1">
    <source>
        <dbReference type="ARBA" id="ARBA00004127"/>
    </source>
</evidence>
<dbReference type="GO" id="GO:0016020">
    <property type="term" value="C:membrane"/>
    <property type="evidence" value="ECO:0007669"/>
    <property type="project" value="InterPro"/>
</dbReference>
<dbReference type="AlphaFoldDB" id="A0A1J7HFG4"/>
<comment type="subcellular location">
    <subcellularLocation>
        <location evidence="1">Endomembrane system</location>
        <topology evidence="1">Multi-pass membrane protein</topology>
    </subcellularLocation>
</comment>
<name>A0A1J7HFG4_LUPAN</name>
<dbReference type="InterPro" id="IPR047664">
    <property type="entry name" value="SWEET"/>
</dbReference>
<gene>
    <name evidence="10" type="ORF">TanjilG_15301</name>
</gene>
<dbReference type="EMBL" id="CM007365">
    <property type="protein sequence ID" value="OIW11607.1"/>
    <property type="molecule type" value="Genomic_DNA"/>
</dbReference>
<organism evidence="10 11">
    <name type="scientific">Lupinus angustifolius</name>
    <name type="common">Narrow-leaved blue lupine</name>
    <dbReference type="NCBI Taxonomy" id="3871"/>
    <lineage>
        <taxon>Eukaryota</taxon>
        <taxon>Viridiplantae</taxon>
        <taxon>Streptophyta</taxon>
        <taxon>Embryophyta</taxon>
        <taxon>Tracheophyta</taxon>
        <taxon>Spermatophyta</taxon>
        <taxon>Magnoliopsida</taxon>
        <taxon>eudicotyledons</taxon>
        <taxon>Gunneridae</taxon>
        <taxon>Pentapetalae</taxon>
        <taxon>rosids</taxon>
        <taxon>fabids</taxon>
        <taxon>Fabales</taxon>
        <taxon>Fabaceae</taxon>
        <taxon>Papilionoideae</taxon>
        <taxon>50 kb inversion clade</taxon>
        <taxon>genistoids sensu lato</taxon>
        <taxon>core genistoids</taxon>
        <taxon>Genisteae</taxon>
        <taxon>Lupinus</taxon>
    </lineage>
</organism>
<dbReference type="Pfam" id="PF03083">
    <property type="entry name" value="MtN3_slv"/>
    <property type="match status" value="1"/>
</dbReference>
<evidence type="ECO:0000256" key="9">
    <source>
        <dbReference type="SAM" id="Phobius"/>
    </source>
</evidence>
<comment type="similarity">
    <text evidence="2">Belongs to the SWEET sugar transporter family.</text>
</comment>
<dbReference type="Proteomes" id="UP000188354">
    <property type="component" value="Chromosome LG05"/>
</dbReference>
<reference evidence="10 11" key="1">
    <citation type="journal article" date="2017" name="Plant Biotechnol. J.">
        <title>A comprehensive draft genome sequence for lupin (Lupinus angustifolius), an emerging health food: insights into plant-microbe interactions and legume evolution.</title>
        <authorList>
            <person name="Hane J.K."/>
            <person name="Ming Y."/>
            <person name="Kamphuis L.G."/>
            <person name="Nelson M.N."/>
            <person name="Garg G."/>
            <person name="Atkins C.A."/>
            <person name="Bayer P.E."/>
            <person name="Bravo A."/>
            <person name="Bringans S."/>
            <person name="Cannon S."/>
            <person name="Edwards D."/>
            <person name="Foley R."/>
            <person name="Gao L.L."/>
            <person name="Harrison M.J."/>
            <person name="Huang W."/>
            <person name="Hurgobin B."/>
            <person name="Li S."/>
            <person name="Liu C.W."/>
            <person name="McGrath A."/>
            <person name="Morahan G."/>
            <person name="Murray J."/>
            <person name="Weller J."/>
            <person name="Jian J."/>
            <person name="Singh K.B."/>
        </authorList>
    </citation>
    <scope>NUCLEOTIDE SEQUENCE [LARGE SCALE GENOMIC DNA]</scope>
    <source>
        <strain evidence="11">cv. Tanjil</strain>
        <tissue evidence="10">Whole plant</tissue>
    </source>
</reference>
<dbReference type="PANTHER" id="PTHR10791">
    <property type="entry name" value="RAG1-ACTIVATING PROTEIN 1"/>
    <property type="match status" value="1"/>
</dbReference>
<evidence type="ECO:0000256" key="2">
    <source>
        <dbReference type="ARBA" id="ARBA00007809"/>
    </source>
</evidence>
<feature type="transmembrane region" description="Helical" evidence="9">
    <location>
        <begin position="20"/>
        <end position="39"/>
    </location>
</feature>
<proteinExistence type="inferred from homology"/>
<keyword evidence="6" id="KW-0677">Repeat</keyword>
<protein>
    <recommendedName>
        <fullName evidence="12">Bidirectional sugar transporter SWEET</fullName>
    </recommendedName>
</protein>
<keyword evidence="3" id="KW-0813">Transport</keyword>
<keyword evidence="11" id="KW-1185">Reference proteome</keyword>
<evidence type="ECO:0000256" key="6">
    <source>
        <dbReference type="ARBA" id="ARBA00022737"/>
    </source>
</evidence>
<dbReference type="GO" id="GO:0051119">
    <property type="term" value="F:sugar transmembrane transporter activity"/>
    <property type="evidence" value="ECO:0007669"/>
    <property type="project" value="InterPro"/>
</dbReference>
<dbReference type="GO" id="GO:0051260">
    <property type="term" value="P:protein homooligomerization"/>
    <property type="evidence" value="ECO:0007669"/>
    <property type="project" value="UniProtKB-ARBA"/>
</dbReference>